<dbReference type="EMBL" id="CP003364">
    <property type="protein sequence ID" value="AGA28391.1"/>
    <property type="molecule type" value="Genomic_DNA"/>
</dbReference>
<dbReference type="AlphaFoldDB" id="L0DID3"/>
<sequence>MGVNIRLVGSEMGPHFTEFCTNGGYSAFCDWLDSLPEDRFPSARVLSDEGEFKPTDVLAEQLEEAFEEMPPDDPDVLHVVDTFLSLIGIGYPNETVTIES</sequence>
<accession>L0DID3</accession>
<name>L0DID3_SINAD</name>
<organism evidence="1 2">
    <name type="scientific">Singulisphaera acidiphila (strain ATCC BAA-1392 / DSM 18658 / VKM B-2454 / MOB10)</name>
    <dbReference type="NCBI Taxonomy" id="886293"/>
    <lineage>
        <taxon>Bacteria</taxon>
        <taxon>Pseudomonadati</taxon>
        <taxon>Planctomycetota</taxon>
        <taxon>Planctomycetia</taxon>
        <taxon>Isosphaerales</taxon>
        <taxon>Isosphaeraceae</taxon>
        <taxon>Singulisphaera</taxon>
    </lineage>
</organism>
<reference evidence="1 2" key="1">
    <citation type="submission" date="2012-02" db="EMBL/GenBank/DDBJ databases">
        <title>Complete sequence of chromosome of Singulisphaera acidiphila DSM 18658.</title>
        <authorList>
            <consortium name="US DOE Joint Genome Institute (JGI-PGF)"/>
            <person name="Lucas S."/>
            <person name="Copeland A."/>
            <person name="Lapidus A."/>
            <person name="Glavina del Rio T."/>
            <person name="Dalin E."/>
            <person name="Tice H."/>
            <person name="Bruce D."/>
            <person name="Goodwin L."/>
            <person name="Pitluck S."/>
            <person name="Peters L."/>
            <person name="Ovchinnikova G."/>
            <person name="Chertkov O."/>
            <person name="Kyrpides N."/>
            <person name="Mavromatis K."/>
            <person name="Ivanova N."/>
            <person name="Brettin T."/>
            <person name="Detter J.C."/>
            <person name="Han C."/>
            <person name="Larimer F."/>
            <person name="Land M."/>
            <person name="Hauser L."/>
            <person name="Markowitz V."/>
            <person name="Cheng J.-F."/>
            <person name="Hugenholtz P."/>
            <person name="Woyke T."/>
            <person name="Wu D."/>
            <person name="Tindall B."/>
            <person name="Pomrenke H."/>
            <person name="Brambilla E."/>
            <person name="Klenk H.-P."/>
            <person name="Eisen J.A."/>
        </authorList>
    </citation>
    <scope>NUCLEOTIDE SEQUENCE [LARGE SCALE GENOMIC DNA]</scope>
    <source>
        <strain evidence="2">ATCC BAA-1392 / DSM 18658 / VKM B-2454 / MOB10</strain>
    </source>
</reference>
<dbReference type="RefSeq" id="WP_015247519.1">
    <property type="nucleotide sequence ID" value="NC_019892.1"/>
</dbReference>
<evidence type="ECO:0000313" key="1">
    <source>
        <dbReference type="EMBL" id="AGA28391.1"/>
    </source>
</evidence>
<evidence type="ECO:0000313" key="2">
    <source>
        <dbReference type="Proteomes" id="UP000010798"/>
    </source>
</evidence>
<dbReference type="HOGENOM" id="CLU_2304139_0_0_0"/>
<gene>
    <name evidence="1" type="ordered locus">Sinac_4184</name>
</gene>
<keyword evidence="2" id="KW-1185">Reference proteome</keyword>
<proteinExistence type="predicted"/>
<protein>
    <recommendedName>
        <fullName evidence="3">CdiI immunity protein domain-containing protein</fullName>
    </recommendedName>
</protein>
<dbReference type="Proteomes" id="UP000010798">
    <property type="component" value="Chromosome"/>
</dbReference>
<dbReference type="KEGG" id="saci:Sinac_4184"/>
<evidence type="ECO:0008006" key="3">
    <source>
        <dbReference type="Google" id="ProtNLM"/>
    </source>
</evidence>